<gene>
    <name evidence="1" type="ORF">HPB49_002618</name>
</gene>
<sequence length="298" mass="33933">MQLHATLAVFVILSAASAKKYGRCELASILVRNGIPRNQVPDWVCLATAESSLNSKATHRNRNHSTDYGIFQINNAYWCSPGRHNDCKVSCSGMPCPPLVPGKLRIYSMRFCPFCHRALLVIHAKNIDHEVVNINLKDKPEWHFKLNPAGKVPILQQDDKLICESLIVSEYLDDAYGKAKLLPADPYLKAREKMFIEIGSAALMPVLKIHHNKDNRVELWKEFKEKVRAYEEELSARKTLYISGDKPGFADYMVWPFFPRVQAFATIFPELKPPTAEEFPCLHKWIEAMKKDKAVAPL</sequence>
<keyword evidence="2" id="KW-1185">Reference proteome</keyword>
<proteinExistence type="predicted"/>
<evidence type="ECO:0000313" key="1">
    <source>
        <dbReference type="EMBL" id="KAH7936687.1"/>
    </source>
</evidence>
<dbReference type="Proteomes" id="UP000821865">
    <property type="component" value="Chromosome 8"/>
</dbReference>
<comment type="caution">
    <text evidence="1">The sequence shown here is derived from an EMBL/GenBank/DDBJ whole genome shotgun (WGS) entry which is preliminary data.</text>
</comment>
<organism evidence="1 2">
    <name type="scientific">Dermacentor silvarum</name>
    <name type="common">Tick</name>
    <dbReference type="NCBI Taxonomy" id="543639"/>
    <lineage>
        <taxon>Eukaryota</taxon>
        <taxon>Metazoa</taxon>
        <taxon>Ecdysozoa</taxon>
        <taxon>Arthropoda</taxon>
        <taxon>Chelicerata</taxon>
        <taxon>Arachnida</taxon>
        <taxon>Acari</taxon>
        <taxon>Parasitiformes</taxon>
        <taxon>Ixodida</taxon>
        <taxon>Ixodoidea</taxon>
        <taxon>Ixodidae</taxon>
        <taxon>Rhipicephalinae</taxon>
        <taxon>Dermacentor</taxon>
    </lineage>
</organism>
<protein>
    <submittedName>
        <fullName evidence="1">Uncharacterized protein</fullName>
    </submittedName>
</protein>
<evidence type="ECO:0000313" key="2">
    <source>
        <dbReference type="Proteomes" id="UP000821865"/>
    </source>
</evidence>
<dbReference type="EMBL" id="CM023477">
    <property type="protein sequence ID" value="KAH7936687.1"/>
    <property type="molecule type" value="Genomic_DNA"/>
</dbReference>
<accession>A0ACB8C708</accession>
<name>A0ACB8C708_DERSI</name>
<reference evidence="1" key="1">
    <citation type="submission" date="2020-05" db="EMBL/GenBank/DDBJ databases">
        <title>Large-scale comparative analyses of tick genomes elucidate their genetic diversity and vector capacities.</title>
        <authorList>
            <person name="Jia N."/>
            <person name="Wang J."/>
            <person name="Shi W."/>
            <person name="Du L."/>
            <person name="Sun Y."/>
            <person name="Zhan W."/>
            <person name="Jiang J."/>
            <person name="Wang Q."/>
            <person name="Zhang B."/>
            <person name="Ji P."/>
            <person name="Sakyi L.B."/>
            <person name="Cui X."/>
            <person name="Yuan T."/>
            <person name="Jiang B."/>
            <person name="Yang W."/>
            <person name="Lam T.T.-Y."/>
            <person name="Chang Q."/>
            <person name="Ding S."/>
            <person name="Wang X."/>
            <person name="Zhu J."/>
            <person name="Ruan X."/>
            <person name="Zhao L."/>
            <person name="Wei J."/>
            <person name="Que T."/>
            <person name="Du C."/>
            <person name="Cheng J."/>
            <person name="Dai P."/>
            <person name="Han X."/>
            <person name="Huang E."/>
            <person name="Gao Y."/>
            <person name="Liu J."/>
            <person name="Shao H."/>
            <person name="Ye R."/>
            <person name="Li L."/>
            <person name="Wei W."/>
            <person name="Wang X."/>
            <person name="Wang C."/>
            <person name="Yang T."/>
            <person name="Huo Q."/>
            <person name="Li W."/>
            <person name="Guo W."/>
            <person name="Chen H."/>
            <person name="Zhou L."/>
            <person name="Ni X."/>
            <person name="Tian J."/>
            <person name="Zhou Y."/>
            <person name="Sheng Y."/>
            <person name="Liu T."/>
            <person name="Pan Y."/>
            <person name="Xia L."/>
            <person name="Li J."/>
            <person name="Zhao F."/>
            <person name="Cao W."/>
        </authorList>
    </citation>
    <scope>NUCLEOTIDE SEQUENCE</scope>
    <source>
        <strain evidence="1">Dsil-2018</strain>
    </source>
</reference>